<dbReference type="AlphaFoldDB" id="A0AAJ1CFY4"/>
<evidence type="ECO:0000313" key="2">
    <source>
        <dbReference type="Proteomes" id="UP001205035"/>
    </source>
</evidence>
<accession>A0AAJ1CFY4</accession>
<gene>
    <name evidence="1" type="ORF">NE651_13225</name>
</gene>
<organism evidence="1 2">
    <name type="scientific">Alistipes onderdonkii</name>
    <dbReference type="NCBI Taxonomy" id="328813"/>
    <lineage>
        <taxon>Bacteria</taxon>
        <taxon>Pseudomonadati</taxon>
        <taxon>Bacteroidota</taxon>
        <taxon>Bacteroidia</taxon>
        <taxon>Bacteroidales</taxon>
        <taxon>Rikenellaceae</taxon>
        <taxon>Alistipes</taxon>
    </lineage>
</organism>
<dbReference type="RefSeq" id="WP_256166538.1">
    <property type="nucleotide sequence ID" value="NZ_JANGBQ010000023.1"/>
</dbReference>
<dbReference type="EMBL" id="JANGBQ010000023">
    <property type="protein sequence ID" value="MCQ5083845.1"/>
    <property type="molecule type" value="Genomic_DNA"/>
</dbReference>
<protein>
    <submittedName>
        <fullName evidence="1">Uncharacterized protein</fullName>
    </submittedName>
</protein>
<name>A0AAJ1CFY4_9BACT</name>
<proteinExistence type="predicted"/>
<sequence length="139" mass="16399">MATFEERAERLKKELDEATNSDQRRNLSREYELTLRLLRIIRGEVFTLDDINKCRMEIMRQHPGYERPITAESGILLAAEAIRKSFGRKYYLPLYKYPILIDFGKPDEQICVIHPSNFISYTSKKEGEECDVHPKVWTD</sequence>
<dbReference type="Proteomes" id="UP001205035">
    <property type="component" value="Unassembled WGS sequence"/>
</dbReference>
<comment type="caution">
    <text evidence="1">The sequence shown here is derived from an EMBL/GenBank/DDBJ whole genome shotgun (WGS) entry which is preliminary data.</text>
</comment>
<reference evidence="1" key="1">
    <citation type="submission" date="2022-06" db="EMBL/GenBank/DDBJ databases">
        <title>Isolation of gut microbiota from human fecal samples.</title>
        <authorList>
            <person name="Pamer E.G."/>
            <person name="Barat B."/>
            <person name="Waligurski E."/>
            <person name="Medina S."/>
            <person name="Paddock L."/>
            <person name="Mostad J."/>
        </authorList>
    </citation>
    <scope>NUCLEOTIDE SEQUENCE</scope>
    <source>
        <strain evidence="1">DFI.6.22</strain>
    </source>
</reference>
<evidence type="ECO:0000313" key="1">
    <source>
        <dbReference type="EMBL" id="MCQ5083845.1"/>
    </source>
</evidence>